<sequence length="184" mass="18699">MTDDHHLTEDELTALPFSPALYTRAQALLASARDRGLHIATAESCTGGLVSGLLTAVPGSSDVVEGGFVTYSNTVKHVSLGVPEAALANFGAVSEPVARAMAEGVLGKLPTADVAVAVTGIAGPAGGSPEKPVGLVHFAAARRGHPTLHTVHRFADEGRAAIRLRSVGVALGLLEQAVNTPLTA</sequence>
<feature type="domain" description="CinA C-terminal" evidence="1">
    <location>
        <begin position="25"/>
        <end position="177"/>
    </location>
</feature>
<dbReference type="EC" id="3.5.1.42" evidence="2"/>
<dbReference type="EMBL" id="JAASQI010000004">
    <property type="protein sequence ID" value="NIJ58220.1"/>
    <property type="molecule type" value="Genomic_DNA"/>
</dbReference>
<dbReference type="InterPro" id="IPR036653">
    <property type="entry name" value="CinA-like_C"/>
</dbReference>
<keyword evidence="3" id="KW-1185">Reference proteome</keyword>
<dbReference type="InterPro" id="IPR008136">
    <property type="entry name" value="CinA_C"/>
</dbReference>
<gene>
    <name evidence="2" type="ORF">FHS82_002062</name>
</gene>
<comment type="caution">
    <text evidence="2">The sequence shown here is derived from an EMBL/GenBank/DDBJ whole genome shotgun (WGS) entry which is preliminary data.</text>
</comment>
<evidence type="ECO:0000259" key="1">
    <source>
        <dbReference type="Pfam" id="PF02464"/>
    </source>
</evidence>
<name>A0ABX0V1N8_9HYPH</name>
<reference evidence="2 3" key="1">
    <citation type="submission" date="2020-03" db="EMBL/GenBank/DDBJ databases">
        <title>Genomic Encyclopedia of Type Strains, Phase IV (KMG-IV): sequencing the most valuable type-strain genomes for metagenomic binning, comparative biology and taxonomic classification.</title>
        <authorList>
            <person name="Goeker M."/>
        </authorList>
    </citation>
    <scope>NUCLEOTIDE SEQUENCE [LARGE SCALE GENOMIC DNA]</scope>
    <source>
        <strain evidence="2 3">DSM 103870</strain>
    </source>
</reference>
<dbReference type="Proteomes" id="UP001429580">
    <property type="component" value="Unassembled WGS sequence"/>
</dbReference>
<accession>A0ABX0V1N8</accession>
<evidence type="ECO:0000313" key="3">
    <source>
        <dbReference type="Proteomes" id="UP001429580"/>
    </source>
</evidence>
<dbReference type="NCBIfam" id="TIGR00199">
    <property type="entry name" value="PncC_domain"/>
    <property type="match status" value="1"/>
</dbReference>
<keyword evidence="2" id="KW-0378">Hydrolase</keyword>
<dbReference type="RefSeq" id="WP_166951977.1">
    <property type="nucleotide sequence ID" value="NZ_JAASQI010000004.1"/>
</dbReference>
<proteinExistence type="predicted"/>
<organism evidence="2 3">
    <name type="scientific">Pseudochelatococcus lubricantis</name>
    <dbReference type="NCBI Taxonomy" id="1538102"/>
    <lineage>
        <taxon>Bacteria</taxon>
        <taxon>Pseudomonadati</taxon>
        <taxon>Pseudomonadota</taxon>
        <taxon>Alphaproteobacteria</taxon>
        <taxon>Hyphomicrobiales</taxon>
        <taxon>Chelatococcaceae</taxon>
        <taxon>Pseudochelatococcus</taxon>
    </lineage>
</organism>
<dbReference type="Pfam" id="PF02464">
    <property type="entry name" value="CinA"/>
    <property type="match status" value="1"/>
</dbReference>
<dbReference type="GO" id="GO:0019159">
    <property type="term" value="F:nicotinamide-nucleotide amidase activity"/>
    <property type="evidence" value="ECO:0007669"/>
    <property type="project" value="UniProtKB-EC"/>
</dbReference>
<protein>
    <submittedName>
        <fullName evidence="2">Nicotinamide-nucleotide amidase</fullName>
        <ecNumber evidence="2">3.5.1.42</ecNumber>
    </submittedName>
</protein>
<dbReference type="SUPFAM" id="SSF142433">
    <property type="entry name" value="CinA-like"/>
    <property type="match status" value="1"/>
</dbReference>
<dbReference type="Gene3D" id="3.90.950.20">
    <property type="entry name" value="CinA-like"/>
    <property type="match status" value="1"/>
</dbReference>
<evidence type="ECO:0000313" key="2">
    <source>
        <dbReference type="EMBL" id="NIJ58220.1"/>
    </source>
</evidence>